<name>A0ABW3VVP1_9ACTN</name>
<dbReference type="Gene3D" id="1.10.357.10">
    <property type="entry name" value="Tetracycline Repressor, domain 2"/>
    <property type="match status" value="1"/>
</dbReference>
<evidence type="ECO:0000313" key="2">
    <source>
        <dbReference type="Proteomes" id="UP001597229"/>
    </source>
</evidence>
<dbReference type="Proteomes" id="UP001597229">
    <property type="component" value="Unassembled WGS sequence"/>
</dbReference>
<dbReference type="SUPFAM" id="SSF48498">
    <property type="entry name" value="Tetracyclin repressor-like, C-terminal domain"/>
    <property type="match status" value="1"/>
</dbReference>
<dbReference type="SUPFAM" id="SSF46689">
    <property type="entry name" value="Homeodomain-like"/>
    <property type="match status" value="1"/>
</dbReference>
<organism evidence="1 2">
    <name type="scientific">Nocardioides ginsengisoli</name>
    <dbReference type="NCBI Taxonomy" id="363868"/>
    <lineage>
        <taxon>Bacteria</taxon>
        <taxon>Bacillati</taxon>
        <taxon>Actinomycetota</taxon>
        <taxon>Actinomycetes</taxon>
        <taxon>Propionibacteriales</taxon>
        <taxon>Nocardioidaceae</taxon>
        <taxon>Nocardioides</taxon>
    </lineage>
</organism>
<protein>
    <submittedName>
        <fullName evidence="1">TetR/AcrR family transcriptional regulator</fullName>
    </submittedName>
</protein>
<dbReference type="RefSeq" id="WP_367917674.1">
    <property type="nucleotide sequence ID" value="NZ_BAABAC010000005.1"/>
</dbReference>
<gene>
    <name evidence="1" type="ORF">ACFQ3F_03525</name>
</gene>
<keyword evidence="2" id="KW-1185">Reference proteome</keyword>
<proteinExistence type="predicted"/>
<comment type="caution">
    <text evidence="1">The sequence shown here is derived from an EMBL/GenBank/DDBJ whole genome shotgun (WGS) entry which is preliminary data.</text>
</comment>
<dbReference type="InterPro" id="IPR009057">
    <property type="entry name" value="Homeodomain-like_sf"/>
</dbReference>
<dbReference type="InterPro" id="IPR036271">
    <property type="entry name" value="Tet_transcr_reg_TetR-rel_C_sf"/>
</dbReference>
<sequence>MSRPLDPVQRRLDIAHIAIKILADRGPGALTIKAIADELGGSITLVTHIYPTRKHLLAGLAESFFEQYDAELPELEADAVPIERLRILLEWMLPLSENGWVQERARVVLISDAESAAELASQMDQKMRGLIENHVSPLVPSSQVQPLVDLLRIVINGIVLSCVEHRADWPPERQVSVLHDALERIGLLQMASAT</sequence>
<accession>A0ABW3VVP1</accession>
<dbReference type="EMBL" id="JBHTLX010000005">
    <property type="protein sequence ID" value="MFD1246850.1"/>
    <property type="molecule type" value="Genomic_DNA"/>
</dbReference>
<reference evidence="2" key="1">
    <citation type="journal article" date="2019" name="Int. J. Syst. Evol. Microbiol.">
        <title>The Global Catalogue of Microorganisms (GCM) 10K type strain sequencing project: providing services to taxonomists for standard genome sequencing and annotation.</title>
        <authorList>
            <consortium name="The Broad Institute Genomics Platform"/>
            <consortium name="The Broad Institute Genome Sequencing Center for Infectious Disease"/>
            <person name="Wu L."/>
            <person name="Ma J."/>
        </authorList>
    </citation>
    <scope>NUCLEOTIDE SEQUENCE [LARGE SCALE GENOMIC DNA]</scope>
    <source>
        <strain evidence="2">CCUG 52478</strain>
    </source>
</reference>
<evidence type="ECO:0000313" key="1">
    <source>
        <dbReference type="EMBL" id="MFD1246850.1"/>
    </source>
</evidence>